<reference evidence="1" key="1">
    <citation type="submission" date="2020-08" db="EMBL/GenBank/DDBJ databases">
        <title>Multicomponent nature underlies the extraordinary mechanical properties of spider dragline silk.</title>
        <authorList>
            <person name="Kono N."/>
            <person name="Nakamura H."/>
            <person name="Mori M."/>
            <person name="Yoshida Y."/>
            <person name="Ohtoshi R."/>
            <person name="Malay A.D."/>
            <person name="Moran D.A.P."/>
            <person name="Tomita M."/>
            <person name="Numata K."/>
            <person name="Arakawa K."/>
        </authorList>
    </citation>
    <scope>NUCLEOTIDE SEQUENCE</scope>
</reference>
<comment type="caution">
    <text evidence="1">The sequence shown here is derived from an EMBL/GenBank/DDBJ whole genome shotgun (WGS) entry which is preliminary data.</text>
</comment>
<evidence type="ECO:0000313" key="2">
    <source>
        <dbReference type="Proteomes" id="UP000886998"/>
    </source>
</evidence>
<sequence length="174" mass="19494">MLIGLKTSPSVEVVESSESTLYVRSKTSEMEAYLLFEDLFTNILQPKAAIKEDSLSYEIKIANCSLDYDERDEKKLDSTEETVCSKEMDSVSKSSDDVYSPMCSGAVWSEGDTLIKNAFITEEEDIAPMGKHFLLQTEDQDLDFSFLEASENYAFSLDDGEGLTDLFDCNFSCP</sequence>
<dbReference type="OrthoDB" id="1743261at2759"/>
<proteinExistence type="predicted"/>
<dbReference type="AlphaFoldDB" id="A0A8X6Y4H8"/>
<name>A0A8X6Y4H8_9ARAC</name>
<keyword evidence="2" id="KW-1185">Reference proteome</keyword>
<accession>A0A8X6Y4H8</accession>
<gene>
    <name evidence="1" type="primary">E2F1_1</name>
    <name evidence="1" type="ORF">TNIN_137191</name>
</gene>
<evidence type="ECO:0000313" key="1">
    <source>
        <dbReference type="EMBL" id="GFY65890.1"/>
    </source>
</evidence>
<dbReference type="EMBL" id="BMAV01015736">
    <property type="protein sequence ID" value="GFY65890.1"/>
    <property type="molecule type" value="Genomic_DNA"/>
</dbReference>
<organism evidence="1 2">
    <name type="scientific">Trichonephila inaurata madagascariensis</name>
    <dbReference type="NCBI Taxonomy" id="2747483"/>
    <lineage>
        <taxon>Eukaryota</taxon>
        <taxon>Metazoa</taxon>
        <taxon>Ecdysozoa</taxon>
        <taxon>Arthropoda</taxon>
        <taxon>Chelicerata</taxon>
        <taxon>Arachnida</taxon>
        <taxon>Araneae</taxon>
        <taxon>Araneomorphae</taxon>
        <taxon>Entelegynae</taxon>
        <taxon>Araneoidea</taxon>
        <taxon>Nephilidae</taxon>
        <taxon>Trichonephila</taxon>
        <taxon>Trichonephila inaurata</taxon>
    </lineage>
</organism>
<dbReference type="Proteomes" id="UP000886998">
    <property type="component" value="Unassembled WGS sequence"/>
</dbReference>
<protein>
    <submittedName>
        <fullName evidence="1">Transcription factor E2F1</fullName>
    </submittedName>
</protein>